<feature type="transmembrane region" description="Helical" evidence="9">
    <location>
        <begin position="34"/>
        <end position="54"/>
    </location>
</feature>
<dbReference type="GO" id="GO:0009267">
    <property type="term" value="P:cellular response to starvation"/>
    <property type="evidence" value="ECO:0007669"/>
    <property type="project" value="InterPro"/>
</dbReference>
<evidence type="ECO:0000256" key="5">
    <source>
        <dbReference type="ARBA" id="ARBA00022692"/>
    </source>
</evidence>
<feature type="region of interest" description="Disordered" evidence="8">
    <location>
        <begin position="693"/>
        <end position="726"/>
    </location>
</feature>
<evidence type="ECO:0000256" key="2">
    <source>
        <dbReference type="ARBA" id="ARBA00007755"/>
    </source>
</evidence>
<evidence type="ECO:0000256" key="6">
    <source>
        <dbReference type="ARBA" id="ARBA00022989"/>
    </source>
</evidence>
<protein>
    <submittedName>
        <fullName evidence="11">Carbon starvation protein CstA</fullName>
    </submittedName>
</protein>
<feature type="transmembrane region" description="Helical" evidence="9">
    <location>
        <begin position="12"/>
        <end position="28"/>
    </location>
</feature>
<feature type="transmembrane region" description="Helical" evidence="9">
    <location>
        <begin position="121"/>
        <end position="141"/>
    </location>
</feature>
<feature type="transmembrane region" description="Helical" evidence="9">
    <location>
        <begin position="162"/>
        <end position="185"/>
    </location>
</feature>
<feature type="transmembrane region" description="Helical" evidence="9">
    <location>
        <begin position="364"/>
        <end position="387"/>
    </location>
</feature>
<gene>
    <name evidence="11" type="ordered locus">Spro_0582</name>
</gene>
<evidence type="ECO:0000256" key="8">
    <source>
        <dbReference type="SAM" id="MobiDB-lite"/>
    </source>
</evidence>
<feature type="transmembrane region" description="Helical" evidence="9">
    <location>
        <begin position="564"/>
        <end position="589"/>
    </location>
</feature>
<keyword evidence="4" id="KW-1003">Cell membrane</keyword>
<dbReference type="Pfam" id="PF02554">
    <property type="entry name" value="CstA"/>
    <property type="match status" value="1"/>
</dbReference>
<evidence type="ECO:0000256" key="1">
    <source>
        <dbReference type="ARBA" id="ARBA00004651"/>
    </source>
</evidence>
<evidence type="ECO:0000256" key="7">
    <source>
        <dbReference type="ARBA" id="ARBA00023136"/>
    </source>
</evidence>
<evidence type="ECO:0000259" key="10">
    <source>
        <dbReference type="Pfam" id="PF02554"/>
    </source>
</evidence>
<proteinExistence type="inferred from homology"/>
<dbReference type="InterPro" id="IPR051605">
    <property type="entry name" value="CstA"/>
</dbReference>
<feature type="transmembrane region" description="Helical" evidence="9">
    <location>
        <begin position="663"/>
        <end position="684"/>
    </location>
</feature>
<feature type="transmembrane region" description="Helical" evidence="9">
    <location>
        <begin position="488"/>
        <end position="505"/>
    </location>
</feature>
<reference evidence="11" key="1">
    <citation type="submission" date="2007-09" db="EMBL/GenBank/DDBJ databases">
        <title>Complete sequence of chromosome of Serratia proteamaculans 568.</title>
        <authorList>
            <consortium name="US DOE Joint Genome Institute"/>
            <person name="Copeland A."/>
            <person name="Lucas S."/>
            <person name="Lapidus A."/>
            <person name="Barry K."/>
            <person name="Glavina del Rio T."/>
            <person name="Dalin E."/>
            <person name="Tice H."/>
            <person name="Pitluck S."/>
            <person name="Chain P."/>
            <person name="Malfatti S."/>
            <person name="Shin M."/>
            <person name="Vergez L."/>
            <person name="Schmutz J."/>
            <person name="Larimer F."/>
            <person name="Land M."/>
            <person name="Hauser L."/>
            <person name="Kyrpides N."/>
            <person name="Kim E."/>
            <person name="Taghavi S."/>
            <person name="Newman L."/>
            <person name="Vangronsveld J."/>
            <person name="van der Lelie D."/>
            <person name="Richardson P."/>
        </authorList>
    </citation>
    <scope>NUCLEOTIDE SEQUENCE [LARGE SCALE GENOMIC DNA]</scope>
    <source>
        <strain evidence="11">568</strain>
    </source>
</reference>
<dbReference type="PROSITE" id="PS51257">
    <property type="entry name" value="PROKAR_LIPOPROTEIN"/>
    <property type="match status" value="1"/>
</dbReference>
<dbReference type="AlphaFoldDB" id="A8G998"/>
<evidence type="ECO:0000313" key="11">
    <source>
        <dbReference type="EMBL" id="ABV39688.1"/>
    </source>
</evidence>
<feature type="transmembrane region" description="Helical" evidence="9">
    <location>
        <begin position="596"/>
        <end position="616"/>
    </location>
</feature>
<feature type="transmembrane region" description="Helical" evidence="9">
    <location>
        <begin position="191"/>
        <end position="211"/>
    </location>
</feature>
<accession>A8G998</accession>
<dbReference type="EMBL" id="CP000826">
    <property type="protein sequence ID" value="ABV39688.1"/>
    <property type="molecule type" value="Genomic_DNA"/>
</dbReference>
<keyword evidence="3" id="KW-0813">Transport</keyword>
<feature type="transmembrane region" description="Helical" evidence="9">
    <location>
        <begin position="327"/>
        <end position="352"/>
    </location>
</feature>
<evidence type="ECO:0000256" key="4">
    <source>
        <dbReference type="ARBA" id="ARBA00022475"/>
    </source>
</evidence>
<evidence type="ECO:0000256" key="9">
    <source>
        <dbReference type="SAM" id="Phobius"/>
    </source>
</evidence>
<evidence type="ECO:0000256" key="3">
    <source>
        <dbReference type="ARBA" id="ARBA00022448"/>
    </source>
</evidence>
<dbReference type="GO" id="GO:0005886">
    <property type="term" value="C:plasma membrane"/>
    <property type="evidence" value="ECO:0007669"/>
    <property type="project" value="UniProtKB-SubCell"/>
</dbReference>
<feature type="transmembrane region" description="Helical" evidence="9">
    <location>
        <begin position="223"/>
        <end position="242"/>
    </location>
</feature>
<feature type="domain" description="CstA N-terminal" evidence="10">
    <location>
        <begin position="36"/>
        <end position="614"/>
    </location>
</feature>
<dbReference type="eggNOG" id="COG1966">
    <property type="taxonomic scope" value="Bacteria"/>
</dbReference>
<organism evidence="11">
    <name type="scientific">Serratia proteamaculans (strain 568)</name>
    <dbReference type="NCBI Taxonomy" id="399741"/>
    <lineage>
        <taxon>Bacteria</taxon>
        <taxon>Pseudomonadati</taxon>
        <taxon>Pseudomonadota</taxon>
        <taxon>Gammaproteobacteria</taxon>
        <taxon>Enterobacterales</taxon>
        <taxon>Yersiniaceae</taxon>
        <taxon>Serratia</taxon>
    </lineage>
</organism>
<dbReference type="InterPro" id="IPR003706">
    <property type="entry name" value="CstA_N"/>
</dbReference>
<sequence>MNREGILKHIPWMLLGILGASCLGVVALRRGEHISALWIIVASVAVYLVAYRYYSLYIATKVMKLDAFRATPAVVNNDGLNYVPTNKYVLFGHHFAAIAGAGPLVGPVLAAQVGYLPGTLWLLGGVVLAGAVQDFLVLFISSRRNGASLGEIIKKEMGPIPGTIALFGCFLIMIIILAVLALIVVKALAESPWGVFTVCSTVPIALFMGIYMRFLRPGRVGEISLIGIVLLVLSIWFGGVIAHDPFWGPALTFKDTTITYTLIGYAFISALLPVWLILAPRDYLATFLKIGVIVGLAIGIVILNPELKMPAMTQFIDGTGPVWKGSVFPFLFITIACGAVSGFHALIASGTTPKLLANEKDARFIGYGAMLMESFVAIMALVAASIIEPGLYFAMNTPPAALGITMPDLHRLGAEDAPMIMASLRDVTAHAAATVSSWGFVISPEQILQTAKDIGEPSVLNRAGGAPTLAVGIAHVFHQIIPGANMGFWYHFGILFEAMFILTALDAGTRSGRFMLQDLLGNFVPFLKKTDSLVAGIVGTAGCVGLWGYLLYQGVVDPLGGVKSLWPLFGISNQMLAAVALVLGTVVLIKMKRTKYIWVTVVPAVWLLICTTYALGLKLFSNNPQLEGFFFQAGEYKRKIAEGGAELTTQQVANMNHIVVNNYTNAGLSILFLLVVYSIIFYGVKTAMAAHKNPNRSDQETPYVPVPEEAPSNGVTEGDVKVSPQH</sequence>
<comment type="subcellular location">
    <subcellularLocation>
        <location evidence="1">Cell membrane</location>
        <topology evidence="1">Multi-pass membrane protein</topology>
    </subcellularLocation>
</comment>
<feature type="transmembrane region" description="Helical" evidence="9">
    <location>
        <begin position="262"/>
        <end position="279"/>
    </location>
</feature>
<dbReference type="HOGENOM" id="CLU_010531_2_0_6"/>
<dbReference type="KEGG" id="spe:Spro_0582"/>
<comment type="similarity">
    <text evidence="2">Belongs to the peptide transporter carbon starvation (CstA) (TC 2.A.114) family.</text>
</comment>
<dbReference type="PANTHER" id="PTHR30252">
    <property type="entry name" value="INNER MEMBRANE PEPTIDE TRANSPORTER"/>
    <property type="match status" value="1"/>
</dbReference>
<dbReference type="PANTHER" id="PTHR30252:SF3">
    <property type="entry name" value="PYRUVATE_PROTON SYMPORTER BTST"/>
    <property type="match status" value="1"/>
</dbReference>
<feature type="transmembrane region" description="Helical" evidence="9">
    <location>
        <begin position="95"/>
        <end position="115"/>
    </location>
</feature>
<keyword evidence="7 9" id="KW-0472">Membrane</keyword>
<name>A8G998_SERP5</name>
<feature type="transmembrane region" description="Helical" evidence="9">
    <location>
        <begin position="533"/>
        <end position="552"/>
    </location>
</feature>
<keyword evidence="5 9" id="KW-0812">Transmembrane</keyword>
<dbReference type="OrthoDB" id="9761224at2"/>
<keyword evidence="6 9" id="KW-1133">Transmembrane helix</keyword>
<feature type="transmembrane region" description="Helical" evidence="9">
    <location>
        <begin position="286"/>
        <end position="307"/>
    </location>
</feature>
<dbReference type="STRING" id="399741.Spro_0582"/>